<proteinExistence type="predicted"/>
<name>A0A328AU04_9CAUL</name>
<dbReference type="OrthoDB" id="7210759at2"/>
<gene>
    <name evidence="2" type="ORF">DJ021_01835</name>
</gene>
<feature type="signal peptide" evidence="1">
    <location>
        <begin position="1"/>
        <end position="20"/>
    </location>
</feature>
<dbReference type="EMBL" id="QFYP01000001">
    <property type="protein sequence ID" value="RAK58622.1"/>
    <property type="molecule type" value="Genomic_DNA"/>
</dbReference>
<reference evidence="3" key="1">
    <citation type="submission" date="2018-05" db="EMBL/GenBank/DDBJ databases">
        <authorList>
            <person name="Li X."/>
        </authorList>
    </citation>
    <scope>NUCLEOTIDE SEQUENCE [LARGE SCALE GENOMIC DNA]</scope>
    <source>
        <strain evidence="3">HKS-05</strain>
    </source>
</reference>
<accession>A0A328AU04</accession>
<evidence type="ECO:0000313" key="2">
    <source>
        <dbReference type="EMBL" id="RAK58622.1"/>
    </source>
</evidence>
<dbReference type="Proteomes" id="UP000249842">
    <property type="component" value="Unassembled WGS sequence"/>
</dbReference>
<dbReference type="RefSeq" id="WP_111455915.1">
    <property type="nucleotide sequence ID" value="NZ_QFYP01000001.1"/>
</dbReference>
<keyword evidence="1" id="KW-0732">Signal</keyword>
<protein>
    <submittedName>
        <fullName evidence="2">Uncharacterized protein</fullName>
    </submittedName>
</protein>
<feature type="chain" id="PRO_5016434705" evidence="1">
    <location>
        <begin position="21"/>
        <end position="179"/>
    </location>
</feature>
<evidence type="ECO:0000313" key="3">
    <source>
        <dbReference type="Proteomes" id="UP000249842"/>
    </source>
</evidence>
<evidence type="ECO:0000256" key="1">
    <source>
        <dbReference type="SAM" id="SignalP"/>
    </source>
</evidence>
<keyword evidence="3" id="KW-1185">Reference proteome</keyword>
<comment type="caution">
    <text evidence="2">The sequence shown here is derived from an EMBL/GenBank/DDBJ whole genome shotgun (WGS) entry which is preliminary data.</text>
</comment>
<sequence>MLISLAALMLAAAPAAEPPAATPAAPAGTAAGAEAFFEPVTKMEGPALQVVFGERATVHLGEDGVPAIDKTEKGKLAIAHPPGAVKDTYAKPKAGQIAVALDGSAEKKASYLKIWNGLDYPVIYKAGVLRMVGRKLAPQSVKVCAVPAGGTQYETWTGPPVVAVALGSFTKAADEKTCN</sequence>
<dbReference type="AlphaFoldDB" id="A0A328AU04"/>
<organism evidence="2 3">
    <name type="scientific">Phenylobacterium hankyongense</name>
    <dbReference type="NCBI Taxonomy" id="1813876"/>
    <lineage>
        <taxon>Bacteria</taxon>
        <taxon>Pseudomonadati</taxon>
        <taxon>Pseudomonadota</taxon>
        <taxon>Alphaproteobacteria</taxon>
        <taxon>Caulobacterales</taxon>
        <taxon>Caulobacteraceae</taxon>
        <taxon>Phenylobacterium</taxon>
    </lineage>
</organism>